<name>A0AAP0LSX4_9ROSI</name>
<dbReference type="AlphaFoldDB" id="A0AAP0LSX4"/>
<gene>
    <name evidence="1" type="ORF">WN944_023733</name>
</gene>
<evidence type="ECO:0000313" key="1">
    <source>
        <dbReference type="EMBL" id="KAK9180600.1"/>
    </source>
</evidence>
<reference evidence="1 2" key="1">
    <citation type="submission" date="2024-05" db="EMBL/GenBank/DDBJ databases">
        <title>Haplotype-resolved chromosome-level genome assembly of Huyou (Citrus changshanensis).</title>
        <authorList>
            <person name="Miao C."/>
            <person name="Chen W."/>
            <person name="Wu Y."/>
            <person name="Wang L."/>
            <person name="Zhao S."/>
            <person name="Grierson D."/>
            <person name="Xu C."/>
            <person name="Chen K."/>
        </authorList>
    </citation>
    <scope>NUCLEOTIDE SEQUENCE [LARGE SCALE GENOMIC DNA]</scope>
    <source>
        <strain evidence="1">01-14</strain>
        <tissue evidence="1">Leaf</tissue>
    </source>
</reference>
<comment type="caution">
    <text evidence="1">The sequence shown here is derived from an EMBL/GenBank/DDBJ whole genome shotgun (WGS) entry which is preliminary data.</text>
</comment>
<evidence type="ECO:0000313" key="2">
    <source>
        <dbReference type="Proteomes" id="UP001428341"/>
    </source>
</evidence>
<protein>
    <submittedName>
        <fullName evidence="1">Uncharacterized protein</fullName>
    </submittedName>
</protein>
<accession>A0AAP0LSX4</accession>
<keyword evidence="2" id="KW-1185">Reference proteome</keyword>
<dbReference type="EMBL" id="JBCGBO010000024">
    <property type="protein sequence ID" value="KAK9180600.1"/>
    <property type="molecule type" value="Genomic_DNA"/>
</dbReference>
<sequence>MDRIWIDVQFVKSNPRTPLVFVVRRSDELEDLVETPKEMASNFKCAMFNSSQDVFKRAEEEKLLQVTINLPVNSQNKLLSDFREHYLSDGVSISA</sequence>
<proteinExistence type="predicted"/>
<dbReference type="Proteomes" id="UP001428341">
    <property type="component" value="Unassembled WGS sequence"/>
</dbReference>
<organism evidence="1 2">
    <name type="scientific">Citrus x changshan-huyou</name>
    <dbReference type="NCBI Taxonomy" id="2935761"/>
    <lineage>
        <taxon>Eukaryota</taxon>
        <taxon>Viridiplantae</taxon>
        <taxon>Streptophyta</taxon>
        <taxon>Embryophyta</taxon>
        <taxon>Tracheophyta</taxon>
        <taxon>Spermatophyta</taxon>
        <taxon>Magnoliopsida</taxon>
        <taxon>eudicotyledons</taxon>
        <taxon>Gunneridae</taxon>
        <taxon>Pentapetalae</taxon>
        <taxon>rosids</taxon>
        <taxon>malvids</taxon>
        <taxon>Sapindales</taxon>
        <taxon>Rutaceae</taxon>
        <taxon>Aurantioideae</taxon>
        <taxon>Citrus</taxon>
    </lineage>
</organism>